<proteinExistence type="predicted"/>
<dbReference type="Gene3D" id="1.10.340.70">
    <property type="match status" value="1"/>
</dbReference>
<dbReference type="GO" id="GO:0003676">
    <property type="term" value="F:nucleic acid binding"/>
    <property type="evidence" value="ECO:0007669"/>
    <property type="project" value="InterPro"/>
</dbReference>
<evidence type="ECO:0000313" key="3">
    <source>
        <dbReference type="Proteomes" id="UP000683360"/>
    </source>
</evidence>
<dbReference type="InterPro" id="IPR012337">
    <property type="entry name" value="RNaseH-like_sf"/>
</dbReference>
<keyword evidence="3" id="KW-1185">Reference proteome</keyword>
<accession>A0A8S3SCY9</accession>
<sequence length="887" mass="102482">METSSDKKAMEYFKETLKFKNGRYYVKWPWKENTPELPENRELALGRLKSCVARMRKKPELLTNSSINELLPASDKTDALQVSVLGHIWNIEDDKVAVKPSKFTVFSGKTTKRRTLMELAEIFDPIGLFSLISGKMFVQDLWKRNLQWDDELSTEDLSKWININLNDKTCKLLCFCDASARAYSAAVYLHQTCGQSSRSDLIFSKSRLAPVKEMSIPRLELMAVLIGVRSLIFVKSELDISIEEMYLWSDSQCVLKWISTKKELNVFVKNRIAEIKAHKDVKFMYVNTMENPADVATRGTTASKLKNDSLWWHGPKWLNYDTQNWKNDSFGDNSSVEKMYQSEIKREKSRCSTLLCNQIEEENRSPFGIDCREFSSYTKVIRVTAWIQRFVSRMKKDKCSTGKVLTYKELKVAEMNWIKYIQRKHYLDVFEAINEHKRNNLQRQLGLFISQDGILCCRGRLENADISESARLPILLPRGEDLTRLFIEKIHKEQLHCGVSQTLSKVRHGFWIPQGRSTVRQVLRHCLICRKHEGGPYRMPDMPPFPKSRVSQSTPFSSTGLDYLGPLITKSNVTRAIHLEVINDMTTEEFLYAFRRFISARGTPSTIISDNATQFKLGSETLKSVWNHVIKSEDVQNFTMNKGLCWKFITELAPWMGGFYERLVGVVKRSLRKSLNKRLITDVQMRTIIKEIEAVVNSRPLIYVGEDINSKITLTPSHFLTLNPTTGIPDVDFDLDDPDYSPLESSKEKLLKAWKKGQKLLDSFWNLWRNEYLLSLRERTQTKLKSCRVQSSFLPQIGDVVLIKDNLPRSTWRMGRIVKLISSNDGEIRSAKVQVSTGLILGRPLNLLYPLELDCHNENKEVKKFNKDPVLIARPKRLSAEIDKKEN</sequence>
<dbReference type="InterPro" id="IPR008042">
    <property type="entry name" value="Retrotrans_Pao"/>
</dbReference>
<dbReference type="Proteomes" id="UP000683360">
    <property type="component" value="Unassembled WGS sequence"/>
</dbReference>
<dbReference type="Pfam" id="PF18701">
    <property type="entry name" value="DUF5641"/>
    <property type="match status" value="1"/>
</dbReference>
<dbReference type="PANTHER" id="PTHR47331">
    <property type="entry name" value="PHD-TYPE DOMAIN-CONTAINING PROTEIN"/>
    <property type="match status" value="1"/>
</dbReference>
<dbReference type="Gene3D" id="3.30.420.10">
    <property type="entry name" value="Ribonuclease H-like superfamily/Ribonuclease H"/>
    <property type="match status" value="2"/>
</dbReference>
<evidence type="ECO:0000313" key="2">
    <source>
        <dbReference type="EMBL" id="CAG2216355.1"/>
    </source>
</evidence>
<dbReference type="OrthoDB" id="6092865at2759"/>
<dbReference type="GO" id="GO:0015074">
    <property type="term" value="P:DNA integration"/>
    <property type="evidence" value="ECO:0007669"/>
    <property type="project" value="InterPro"/>
</dbReference>
<dbReference type="Pfam" id="PF05380">
    <property type="entry name" value="Peptidase_A17"/>
    <property type="match status" value="2"/>
</dbReference>
<dbReference type="SUPFAM" id="SSF53098">
    <property type="entry name" value="Ribonuclease H-like"/>
    <property type="match status" value="1"/>
</dbReference>
<name>A0A8S3SCY9_MYTED</name>
<dbReference type="EMBL" id="CAJPWZ010001480">
    <property type="protein sequence ID" value="CAG2216355.1"/>
    <property type="molecule type" value="Genomic_DNA"/>
</dbReference>
<dbReference type="InterPro" id="IPR001584">
    <property type="entry name" value="Integrase_cat-core"/>
</dbReference>
<dbReference type="InterPro" id="IPR041588">
    <property type="entry name" value="Integrase_H2C2"/>
</dbReference>
<dbReference type="AlphaFoldDB" id="A0A8S3SCY9"/>
<gene>
    <name evidence="2" type="ORF">MEDL_30095</name>
</gene>
<dbReference type="InterPro" id="IPR040676">
    <property type="entry name" value="DUF5641"/>
</dbReference>
<dbReference type="InterPro" id="IPR036397">
    <property type="entry name" value="RNaseH_sf"/>
</dbReference>
<evidence type="ECO:0000259" key="1">
    <source>
        <dbReference type="PROSITE" id="PS50994"/>
    </source>
</evidence>
<feature type="domain" description="Integrase catalytic" evidence="1">
    <location>
        <begin position="539"/>
        <end position="724"/>
    </location>
</feature>
<protein>
    <recommendedName>
        <fullName evidence="1">Integrase catalytic domain-containing protein</fullName>
    </recommendedName>
</protein>
<dbReference type="Pfam" id="PF17921">
    <property type="entry name" value="Integrase_H2C2"/>
    <property type="match status" value="1"/>
</dbReference>
<comment type="caution">
    <text evidence="2">The sequence shown here is derived from an EMBL/GenBank/DDBJ whole genome shotgun (WGS) entry which is preliminary data.</text>
</comment>
<reference evidence="2" key="1">
    <citation type="submission" date="2021-03" db="EMBL/GenBank/DDBJ databases">
        <authorList>
            <person name="Bekaert M."/>
        </authorList>
    </citation>
    <scope>NUCLEOTIDE SEQUENCE</scope>
</reference>
<dbReference type="PROSITE" id="PS50994">
    <property type="entry name" value="INTEGRASE"/>
    <property type="match status" value="1"/>
</dbReference>
<organism evidence="2 3">
    <name type="scientific">Mytilus edulis</name>
    <name type="common">Blue mussel</name>
    <dbReference type="NCBI Taxonomy" id="6550"/>
    <lineage>
        <taxon>Eukaryota</taxon>
        <taxon>Metazoa</taxon>
        <taxon>Spiralia</taxon>
        <taxon>Lophotrochozoa</taxon>
        <taxon>Mollusca</taxon>
        <taxon>Bivalvia</taxon>
        <taxon>Autobranchia</taxon>
        <taxon>Pteriomorphia</taxon>
        <taxon>Mytilida</taxon>
        <taxon>Mytiloidea</taxon>
        <taxon>Mytilidae</taxon>
        <taxon>Mytilinae</taxon>
        <taxon>Mytilus</taxon>
    </lineage>
</organism>